<dbReference type="InterPro" id="IPR029063">
    <property type="entry name" value="SAM-dependent_MTases_sf"/>
</dbReference>
<sequence>MIKIIKKPLTLIAVTSFLLFSTAANSFANETVADHRMSAKATTKLESILNDGHRSDSHVARDKYRHPLETLKFIGVEPDMTVVEIWPGGQGGWYREILEPFLKDKGKYIPVRSKSDFPKKVDNVPYGKVDMVMVFRAHGFIIYDAPALDHVKAIYAMLKPGGILSIVDHAGDESIPQSADPKGKNGYVNESHFRGIAEKAGFKFLAQSDINRNPADSKKHPRGVWSLPPTLSGSLPLTDKRAEFLKTGESDRFTLKFYKPE</sequence>
<evidence type="ECO:0008006" key="2">
    <source>
        <dbReference type="Google" id="ProtNLM"/>
    </source>
</evidence>
<organism evidence="1">
    <name type="scientific">hydrothermal vent metagenome</name>
    <dbReference type="NCBI Taxonomy" id="652676"/>
    <lineage>
        <taxon>unclassified sequences</taxon>
        <taxon>metagenomes</taxon>
        <taxon>ecological metagenomes</taxon>
    </lineage>
</organism>
<dbReference type="PIRSF" id="PIRSF031679">
    <property type="entry name" value="Mtase_Alr7345_prd"/>
    <property type="match status" value="1"/>
</dbReference>
<gene>
    <name evidence="1" type="ORF">MNBD_ALPHA02-549</name>
</gene>
<dbReference type="Gene3D" id="3.40.50.150">
    <property type="entry name" value="Vaccinia Virus protein VP39"/>
    <property type="match status" value="1"/>
</dbReference>
<dbReference type="AlphaFoldDB" id="A0A3B0RV42"/>
<protein>
    <recommendedName>
        <fullName evidence="2">Methyltransferase</fullName>
    </recommendedName>
</protein>
<name>A0A3B0RV42_9ZZZZ</name>
<dbReference type="InterPro" id="IPR016980">
    <property type="entry name" value="S-AdoMet-dep_MeTrfase_Alr7345"/>
</dbReference>
<dbReference type="SUPFAM" id="SSF53335">
    <property type="entry name" value="S-adenosyl-L-methionine-dependent methyltransferases"/>
    <property type="match status" value="1"/>
</dbReference>
<dbReference type="EMBL" id="UOED01000075">
    <property type="protein sequence ID" value="VAV92366.1"/>
    <property type="molecule type" value="Genomic_DNA"/>
</dbReference>
<accession>A0A3B0RV42</accession>
<reference evidence="1" key="1">
    <citation type="submission" date="2018-06" db="EMBL/GenBank/DDBJ databases">
        <authorList>
            <person name="Zhirakovskaya E."/>
        </authorList>
    </citation>
    <scope>NUCLEOTIDE SEQUENCE</scope>
</reference>
<evidence type="ECO:0000313" key="1">
    <source>
        <dbReference type="EMBL" id="VAV92366.1"/>
    </source>
</evidence>
<proteinExistence type="predicted"/>